<accession>A0A9P0HSB3</accession>
<dbReference type="EMBL" id="OV725083">
    <property type="protein sequence ID" value="CAH1407120.1"/>
    <property type="molecule type" value="Genomic_DNA"/>
</dbReference>
<dbReference type="AlphaFoldDB" id="A0A9P0HSB3"/>
<evidence type="ECO:0000313" key="3">
    <source>
        <dbReference type="Proteomes" id="UP001152798"/>
    </source>
</evidence>
<evidence type="ECO:0000256" key="1">
    <source>
        <dbReference type="SAM" id="Phobius"/>
    </source>
</evidence>
<gene>
    <name evidence="2" type="ORF">NEZAVI_LOCUS14918</name>
</gene>
<protein>
    <submittedName>
        <fullName evidence="2">Uncharacterized protein</fullName>
    </submittedName>
</protein>
<reference evidence="2" key="1">
    <citation type="submission" date="2022-01" db="EMBL/GenBank/DDBJ databases">
        <authorList>
            <person name="King R."/>
        </authorList>
    </citation>
    <scope>NUCLEOTIDE SEQUENCE</scope>
</reference>
<keyword evidence="1" id="KW-0472">Membrane</keyword>
<dbReference type="Proteomes" id="UP001152798">
    <property type="component" value="Chromosome 7"/>
</dbReference>
<keyword evidence="3" id="KW-1185">Reference proteome</keyword>
<keyword evidence="1" id="KW-1133">Transmembrane helix</keyword>
<feature type="transmembrane region" description="Helical" evidence="1">
    <location>
        <begin position="48"/>
        <end position="70"/>
    </location>
</feature>
<keyword evidence="1" id="KW-0812">Transmembrane</keyword>
<organism evidence="2 3">
    <name type="scientific">Nezara viridula</name>
    <name type="common">Southern green stink bug</name>
    <name type="synonym">Cimex viridulus</name>
    <dbReference type="NCBI Taxonomy" id="85310"/>
    <lineage>
        <taxon>Eukaryota</taxon>
        <taxon>Metazoa</taxon>
        <taxon>Ecdysozoa</taxon>
        <taxon>Arthropoda</taxon>
        <taxon>Hexapoda</taxon>
        <taxon>Insecta</taxon>
        <taxon>Pterygota</taxon>
        <taxon>Neoptera</taxon>
        <taxon>Paraneoptera</taxon>
        <taxon>Hemiptera</taxon>
        <taxon>Heteroptera</taxon>
        <taxon>Panheteroptera</taxon>
        <taxon>Pentatomomorpha</taxon>
        <taxon>Pentatomoidea</taxon>
        <taxon>Pentatomidae</taxon>
        <taxon>Pentatominae</taxon>
        <taxon>Nezara</taxon>
    </lineage>
</organism>
<name>A0A9P0HSB3_NEZVI</name>
<sequence length="87" mass="10093">MYDWYALDISKFVSMSLNYHQFSARWQKITREIKNETNWAGARDLTTFVFISVALGVVFSGILPFIAYGFGLQLRPIINLPYRVPLD</sequence>
<proteinExistence type="predicted"/>
<evidence type="ECO:0000313" key="2">
    <source>
        <dbReference type="EMBL" id="CAH1407120.1"/>
    </source>
</evidence>